<accession>A0AB34JUL8</accession>
<dbReference type="Proteomes" id="UP001515480">
    <property type="component" value="Unassembled WGS sequence"/>
</dbReference>
<name>A0AB34JUL8_PRYPA</name>
<dbReference type="GO" id="GO:0003677">
    <property type="term" value="F:DNA binding"/>
    <property type="evidence" value="ECO:0007669"/>
    <property type="project" value="InterPro"/>
</dbReference>
<dbReference type="InterPro" id="IPR029063">
    <property type="entry name" value="SAM-dependent_MTases_sf"/>
</dbReference>
<reference evidence="4 6" key="1">
    <citation type="journal article" date="2024" name="Science">
        <title>Giant polyketide synthase enzymes in the biosynthesis of giant marine polyether toxins.</title>
        <authorList>
            <person name="Fallon T.R."/>
            <person name="Shende V.V."/>
            <person name="Wierzbicki I.H."/>
            <person name="Pendleton A.L."/>
            <person name="Watervoot N.F."/>
            <person name="Auber R.P."/>
            <person name="Gonzalez D.J."/>
            <person name="Wisecaver J.H."/>
            <person name="Moore B.S."/>
        </authorList>
    </citation>
    <scope>NUCLEOTIDE SEQUENCE [LARGE SCALE GENOMIC DNA]</scope>
    <source>
        <strain evidence="4 6">12B1</strain>
    </source>
</reference>
<gene>
    <name evidence="4" type="ORF">AB1Y20_020225</name>
    <name evidence="5" type="ORF">AB1Y20_020232</name>
</gene>
<dbReference type="SUPFAM" id="SSF53335">
    <property type="entry name" value="S-adenosyl-L-methionine-dependent methyltransferases"/>
    <property type="match status" value="1"/>
</dbReference>
<comment type="caution">
    <text evidence="4">The sequence shown here is derived from an EMBL/GenBank/DDBJ whole genome shotgun (WGS) entry which is preliminary data.</text>
</comment>
<proteinExistence type="predicted"/>
<dbReference type="GO" id="GO:0032259">
    <property type="term" value="P:methylation"/>
    <property type="evidence" value="ECO:0007669"/>
    <property type="project" value="UniProtKB-KW"/>
</dbReference>
<dbReference type="Pfam" id="PF01555">
    <property type="entry name" value="N6_N4_Mtase"/>
    <property type="match status" value="1"/>
</dbReference>
<keyword evidence="6" id="KW-1185">Reference proteome</keyword>
<evidence type="ECO:0000259" key="3">
    <source>
        <dbReference type="Pfam" id="PF01555"/>
    </source>
</evidence>
<evidence type="ECO:0000313" key="4">
    <source>
        <dbReference type="EMBL" id="KAL1525365.1"/>
    </source>
</evidence>
<evidence type="ECO:0000313" key="6">
    <source>
        <dbReference type="Proteomes" id="UP001515480"/>
    </source>
</evidence>
<dbReference type="EMBL" id="JBGBPQ010000004">
    <property type="protein sequence ID" value="KAL1525372.1"/>
    <property type="molecule type" value="Genomic_DNA"/>
</dbReference>
<organism evidence="4 6">
    <name type="scientific">Prymnesium parvum</name>
    <name type="common">Toxic golden alga</name>
    <dbReference type="NCBI Taxonomy" id="97485"/>
    <lineage>
        <taxon>Eukaryota</taxon>
        <taxon>Haptista</taxon>
        <taxon>Haptophyta</taxon>
        <taxon>Prymnesiophyceae</taxon>
        <taxon>Prymnesiales</taxon>
        <taxon>Prymnesiaceae</taxon>
        <taxon>Prymnesium</taxon>
    </lineage>
</organism>
<evidence type="ECO:0000256" key="1">
    <source>
        <dbReference type="ARBA" id="ARBA00022603"/>
    </source>
</evidence>
<dbReference type="AlphaFoldDB" id="A0AB34JUL8"/>
<keyword evidence="2" id="KW-0808">Transferase</keyword>
<evidence type="ECO:0000256" key="2">
    <source>
        <dbReference type="ARBA" id="ARBA00022679"/>
    </source>
</evidence>
<feature type="domain" description="DNA methylase N-4/N-6" evidence="3">
    <location>
        <begin position="59"/>
        <end position="112"/>
    </location>
</feature>
<dbReference type="EMBL" id="JBGBPQ010000004">
    <property type="protein sequence ID" value="KAL1525365.1"/>
    <property type="molecule type" value="Genomic_DNA"/>
</dbReference>
<dbReference type="GO" id="GO:0008170">
    <property type="term" value="F:N-methyltransferase activity"/>
    <property type="evidence" value="ECO:0007669"/>
    <property type="project" value="InterPro"/>
</dbReference>
<dbReference type="Gene3D" id="3.40.50.150">
    <property type="entry name" value="Vaccinia Virus protein VP39"/>
    <property type="match status" value="2"/>
</dbReference>
<dbReference type="PRINTS" id="PR00507">
    <property type="entry name" value="N12N6MTFRASE"/>
</dbReference>
<dbReference type="InterPro" id="IPR002941">
    <property type="entry name" value="DNA_methylase_N4/N6"/>
</dbReference>
<evidence type="ECO:0000313" key="5">
    <source>
        <dbReference type="EMBL" id="KAL1525372.1"/>
    </source>
</evidence>
<keyword evidence="1" id="KW-0489">Methyltransferase</keyword>
<sequence length="421" mass="45577">MPCVPLPALPKPSGSLEVHLTYQGEQRLADNLGAALHAQWAFGFPTTPHGYGQLTHGFHRYPAGMQPVAAQHLLRTLSPSASTVLDPFCGSGTTLVEALRAGLAAIGADASPLAVFVAAHHSWRPTEVELHSLRDAAACVAEEAQAAQRGAALQRARCHPKRPTREAWAPLRNAIREHPFSASKEAPSPLWFCFSAALQRAERSRTDDSPAGLFTLTVEEYISALGELTAVVPSSLPPVLLVHADARTLRLDEQQGGKAVRLVDGIVTSPPYPGVYDYLSFAREERARLTGLSRDEVDDVPLMGLTVPLGRAWPEEWSSSLEMGARKTLRKSRVRGEFARTWAADQRAWMSRAREHLHPGGRAAILIGDGDALDAHASTVEAATDVGFGFVASATIMSGRERHARHRGTRRTEHAILLEAL</sequence>
<protein>
    <recommendedName>
        <fullName evidence="3">DNA methylase N-4/N-6 domain-containing protein</fullName>
    </recommendedName>
</protein>